<keyword evidence="2" id="KW-1185">Reference proteome</keyword>
<organism evidence="1 2">
    <name type="scientific">Flectobacillus roseus</name>
    <dbReference type="NCBI Taxonomy" id="502259"/>
    <lineage>
        <taxon>Bacteria</taxon>
        <taxon>Pseudomonadati</taxon>
        <taxon>Bacteroidota</taxon>
        <taxon>Cytophagia</taxon>
        <taxon>Cytophagales</taxon>
        <taxon>Flectobacillaceae</taxon>
        <taxon>Flectobacillus</taxon>
    </lineage>
</organism>
<reference evidence="1 2" key="1">
    <citation type="submission" date="2023-05" db="EMBL/GenBank/DDBJ databases">
        <title>Novel species of genus Flectobacillus isolated from stream in China.</title>
        <authorList>
            <person name="Lu H."/>
        </authorList>
    </citation>
    <scope>NUCLEOTIDE SEQUENCE [LARGE SCALE GENOMIC DNA]</scope>
    <source>
        <strain evidence="1 2">KCTC 42575</strain>
    </source>
</reference>
<accession>A0ABT6YDN8</accession>
<dbReference type="EMBL" id="JASHIF010000018">
    <property type="protein sequence ID" value="MDI9861238.1"/>
    <property type="molecule type" value="Genomic_DNA"/>
</dbReference>
<dbReference type="RefSeq" id="WP_283345727.1">
    <property type="nucleotide sequence ID" value="NZ_JASHIF010000018.1"/>
</dbReference>
<evidence type="ECO:0000313" key="2">
    <source>
        <dbReference type="Proteomes" id="UP001236507"/>
    </source>
</evidence>
<proteinExistence type="predicted"/>
<gene>
    <name evidence="1" type="ORF">QM524_18615</name>
</gene>
<name>A0ABT6YDN8_9BACT</name>
<sequence length="85" mass="9907">MQPLEINEAQIMRAFENYLNLVKHQEISRHGKGCSLDELQKLEAISTRIIEMIAEKLFENIVGQTHNAKQILMIQNLQRLYRLSA</sequence>
<evidence type="ECO:0000313" key="1">
    <source>
        <dbReference type="EMBL" id="MDI9861238.1"/>
    </source>
</evidence>
<dbReference type="Proteomes" id="UP001236507">
    <property type="component" value="Unassembled WGS sequence"/>
</dbReference>
<protein>
    <submittedName>
        <fullName evidence="1">Uncharacterized protein</fullName>
    </submittedName>
</protein>
<comment type="caution">
    <text evidence="1">The sequence shown here is derived from an EMBL/GenBank/DDBJ whole genome shotgun (WGS) entry which is preliminary data.</text>
</comment>